<evidence type="ECO:0000256" key="4">
    <source>
        <dbReference type="ARBA" id="ARBA00022691"/>
    </source>
</evidence>
<proteinExistence type="inferred from homology"/>
<evidence type="ECO:0000259" key="9">
    <source>
        <dbReference type="Pfam" id="PF01728"/>
    </source>
</evidence>
<dbReference type="InterPro" id="IPR022031">
    <property type="entry name" value="Rif1_N"/>
</dbReference>
<evidence type="ECO:0000256" key="1">
    <source>
        <dbReference type="ARBA" id="ARBA00022490"/>
    </source>
</evidence>
<evidence type="ECO:0000256" key="2">
    <source>
        <dbReference type="ARBA" id="ARBA00022603"/>
    </source>
</evidence>
<comment type="subcellular location">
    <subcellularLocation>
        <location evidence="7">Cytoplasm</location>
    </subcellularLocation>
</comment>
<dbReference type="GO" id="GO:0032259">
    <property type="term" value="P:methylation"/>
    <property type="evidence" value="ECO:0007669"/>
    <property type="project" value="UniProtKB-KW"/>
</dbReference>
<accession>A0ABR4N4Z6</accession>
<feature type="compositionally biased region" description="Polar residues" evidence="8">
    <location>
        <begin position="360"/>
        <end position="369"/>
    </location>
</feature>
<dbReference type="SUPFAM" id="SSF53335">
    <property type="entry name" value="S-adenosyl-L-methionine-dependent methyltransferases"/>
    <property type="match status" value="1"/>
</dbReference>
<dbReference type="InterPro" id="IPR028590">
    <property type="entry name" value="RNA_methyltr_E_TRM7"/>
</dbReference>
<dbReference type="InterPro" id="IPR050082">
    <property type="entry name" value="RNA_methyltr_RlmE"/>
</dbReference>
<dbReference type="EC" id="2.1.1.205" evidence="7"/>
<reference evidence="11 12" key="1">
    <citation type="submission" date="2023-09" db="EMBL/GenBank/DDBJ databases">
        <title>Pangenome analysis of Batrachochytrium dendrobatidis and related Chytrids.</title>
        <authorList>
            <person name="Yacoub M.N."/>
            <person name="Stajich J.E."/>
            <person name="James T.Y."/>
        </authorList>
    </citation>
    <scope>NUCLEOTIDE SEQUENCE [LARGE SCALE GENOMIC DNA]</scope>
    <source>
        <strain evidence="11 12">JEL0888</strain>
    </source>
</reference>
<sequence>MSSKELGEFVASGGGTRQERSDAWRGILATLRAVHDVGGGGGGGHSNSNGFSSVGGGGGGVGVAAAGLLDSPRDGAAGGAAAATPGAAGAGTPARGNLPDGLPRLADLVRGWEHDLHRAPGAVRSDESDMLESSALACLSATLFQQQLVSALPAAHLQSLVEILVMIMGGASTGAYPLATCQLAVWTLTSQRIGDAHLLGIKADDLTTTLTACMHAGDAALAEEAVRALARLCTQSHVFVLRASRWFGSVLELLFSRDAAVRCAADAMLMQLGPLLAAGNDMQAGMAAAGSAASASASASAASAGGGGGGGAGGGGSGVGGGNASASGIHDAGADVGLVTPTTTPGGTTPGGTPLGTPGMSQASASTTASRKRTPPALMADFIALLESHAHDNLNMMRAWGHVVVAFGAKLHRTQALNTLLAIIESNFNSARPGQRIGAYRHLFNTKRIKLLLIPIWNCLRFEKSHAVRQAGFETYMYLLLHLSQTETPAKNFLDVCVMNGIEHHNSNESLHVVLMAAVANMVSGSPERATMQATFAALEESPENICYLIRRNMPASVWSRSDFDNMLRILASADTRLEQEMDSCRRIWLQACAFVQAEWDAGGERGQDAVMAATDFVAARVSPAGVRERAMASAAAAAAAAAAASEVYVPGIVTLSFERRAPGLEDQEVLRYLASSEAILLAVQTRRPLRVAWRQFRATVAEHIDGGLEMDDDEPSDADAIDADVQVADEYAAGRHTEQRADPVDREMSPTSLLWASMPHGDSMQQVDAAEAEEQDEDDDDDLHDRHAVDARSGKRKNGPDWLSRAPKRALAGGDRRVLAGASGAAGDSGAGGGQFLAHLAGLIQHQDDLDTLAPAEVRDIYYRLAKEQGWRARSAFKLLQVDEEFNIFEGVKRVVDLCAAPGSWSQVLSRKLGSDDPEKQAKIVAVDLQAMAPLPGVHQIQGDITQQSTAELIISHFDGEQADLVVCDGAPDVTGLHDMDEYIQAQLLLAAFNITSHVLRPGGTFVAKIFRGKDITLLFAQMRMFFPLVDVAKPRSSRDSSIEAFIVCRNYTPPAGYTPTMVNPLLDLDYDFENELLGPNRAIVPFMACGDVSGFDSDMTYPLPQGEDGTYRPLDPVQAPINPPYKTFQKMKLEASGPGK</sequence>
<name>A0ABR4N4Z6_9FUNG</name>
<evidence type="ECO:0000256" key="5">
    <source>
        <dbReference type="ARBA" id="ARBA00022694"/>
    </source>
</evidence>
<dbReference type="PANTHER" id="PTHR10920">
    <property type="entry name" value="RIBOSOMAL RNA METHYLTRANSFERASE"/>
    <property type="match status" value="1"/>
</dbReference>
<dbReference type="Proteomes" id="UP001527925">
    <property type="component" value="Unassembled WGS sequence"/>
</dbReference>
<dbReference type="Pfam" id="PF01728">
    <property type="entry name" value="FtsJ"/>
    <property type="match status" value="1"/>
</dbReference>
<comment type="similarity">
    <text evidence="7">Belongs to the class I-like SAM-binding methyltransferase superfamily. RNA methyltransferase RlmE family. TRM7 subfamily.</text>
</comment>
<comment type="catalytic activity">
    <reaction evidence="6 7">
        <text>cytidine(32)/guanosine(34) in tRNA + 2 S-adenosyl-L-methionine = 2'-O-methylcytidine(32)/2'-O-methylguanosine(34) in tRNA + 2 S-adenosyl-L-homocysteine + 2 H(+)</text>
        <dbReference type="Rhea" id="RHEA:42396"/>
        <dbReference type="Rhea" id="RHEA-COMP:10246"/>
        <dbReference type="Rhea" id="RHEA-COMP:10247"/>
        <dbReference type="ChEBI" id="CHEBI:15378"/>
        <dbReference type="ChEBI" id="CHEBI:57856"/>
        <dbReference type="ChEBI" id="CHEBI:59789"/>
        <dbReference type="ChEBI" id="CHEBI:74269"/>
        <dbReference type="ChEBI" id="CHEBI:74445"/>
        <dbReference type="ChEBI" id="CHEBI:74495"/>
        <dbReference type="ChEBI" id="CHEBI:82748"/>
        <dbReference type="EC" id="2.1.1.205"/>
    </reaction>
</comment>
<feature type="compositionally biased region" description="Basic and acidic residues" evidence="8">
    <location>
        <begin position="784"/>
        <end position="794"/>
    </location>
</feature>
<evidence type="ECO:0000256" key="3">
    <source>
        <dbReference type="ARBA" id="ARBA00022679"/>
    </source>
</evidence>
<dbReference type="InterPro" id="IPR002877">
    <property type="entry name" value="RNA_MeTrfase_FtsJ_dom"/>
</dbReference>
<keyword evidence="1 7" id="KW-0963">Cytoplasm</keyword>
<feature type="region of interest" description="Disordered" evidence="8">
    <location>
        <begin position="1"/>
        <end position="21"/>
    </location>
</feature>
<feature type="binding site" evidence="7">
    <location>
        <position position="929"/>
    </location>
    <ligand>
        <name>S-adenosyl-L-methionine</name>
        <dbReference type="ChEBI" id="CHEBI:59789"/>
    </ligand>
</feature>
<keyword evidence="4 7" id="KW-0949">S-adenosyl-L-methionine</keyword>
<dbReference type="GO" id="GO:0008168">
    <property type="term" value="F:methyltransferase activity"/>
    <property type="evidence" value="ECO:0007669"/>
    <property type="project" value="UniProtKB-KW"/>
</dbReference>
<evidence type="ECO:0000256" key="6">
    <source>
        <dbReference type="ARBA" id="ARBA00048902"/>
    </source>
</evidence>
<evidence type="ECO:0000256" key="8">
    <source>
        <dbReference type="SAM" id="MobiDB-lite"/>
    </source>
</evidence>
<comment type="function">
    <text evidence="7">Methylates the 2'-O-ribose of nucleotides at positions 32 and 34 of the tRNA anticodon loop of substrate tRNAs.</text>
</comment>
<feature type="region of interest" description="Disordered" evidence="8">
    <location>
        <begin position="334"/>
        <end position="373"/>
    </location>
</feature>
<feature type="region of interest" description="Disordered" evidence="8">
    <location>
        <begin position="755"/>
        <end position="808"/>
    </location>
</feature>
<evidence type="ECO:0000313" key="12">
    <source>
        <dbReference type="Proteomes" id="UP001527925"/>
    </source>
</evidence>
<feature type="binding site" evidence="7">
    <location>
        <position position="904"/>
    </location>
    <ligand>
        <name>S-adenosyl-L-methionine</name>
        <dbReference type="ChEBI" id="CHEBI:59789"/>
    </ligand>
</feature>
<feature type="compositionally biased region" description="Low complexity" evidence="8">
    <location>
        <begin position="79"/>
        <end position="94"/>
    </location>
</feature>
<dbReference type="Pfam" id="PF12231">
    <property type="entry name" value="Rif1_N"/>
    <property type="match status" value="1"/>
</dbReference>
<keyword evidence="12" id="KW-1185">Reference proteome</keyword>
<dbReference type="HAMAP" id="MF_03162">
    <property type="entry name" value="RNA_methyltr_E_TRM7"/>
    <property type="match status" value="1"/>
</dbReference>
<feature type="domain" description="Telomere-associated protein Rif1 N-terminal" evidence="10">
    <location>
        <begin position="130"/>
        <end position="276"/>
    </location>
</feature>
<dbReference type="InterPro" id="IPR029063">
    <property type="entry name" value="SAM-dependent_MTases_sf"/>
</dbReference>
<feature type="binding site" evidence="7">
    <location>
        <position position="906"/>
    </location>
    <ligand>
        <name>S-adenosyl-L-methionine</name>
        <dbReference type="ChEBI" id="CHEBI:59789"/>
    </ligand>
</feature>
<feature type="active site" description="Proton acceptor" evidence="7">
    <location>
        <position position="1010"/>
    </location>
</feature>
<evidence type="ECO:0000259" key="10">
    <source>
        <dbReference type="Pfam" id="PF12231"/>
    </source>
</evidence>
<feature type="compositionally biased region" description="Acidic residues" evidence="8">
    <location>
        <begin position="771"/>
        <end position="783"/>
    </location>
</feature>
<organism evidence="11 12">
    <name type="scientific">Polyrhizophydium stewartii</name>
    <dbReference type="NCBI Taxonomy" id="2732419"/>
    <lineage>
        <taxon>Eukaryota</taxon>
        <taxon>Fungi</taxon>
        <taxon>Fungi incertae sedis</taxon>
        <taxon>Chytridiomycota</taxon>
        <taxon>Chytridiomycota incertae sedis</taxon>
        <taxon>Chytridiomycetes</taxon>
        <taxon>Rhizophydiales</taxon>
        <taxon>Rhizophydiales incertae sedis</taxon>
        <taxon>Polyrhizophydium</taxon>
    </lineage>
</organism>
<evidence type="ECO:0000313" key="11">
    <source>
        <dbReference type="EMBL" id="KAL2914583.1"/>
    </source>
</evidence>
<dbReference type="Gene3D" id="3.40.50.150">
    <property type="entry name" value="Vaccinia Virus protein VP39"/>
    <property type="match status" value="1"/>
</dbReference>
<keyword evidence="5 7" id="KW-0819">tRNA processing</keyword>
<dbReference type="InterPro" id="IPR016024">
    <property type="entry name" value="ARM-type_fold"/>
</dbReference>
<dbReference type="EMBL" id="JADGIZ020000032">
    <property type="protein sequence ID" value="KAL2914583.1"/>
    <property type="molecule type" value="Genomic_DNA"/>
</dbReference>
<dbReference type="HAMAP" id="MF_01547">
    <property type="entry name" value="RNA_methyltr_E"/>
    <property type="match status" value="1"/>
</dbReference>
<dbReference type="SUPFAM" id="SSF48371">
    <property type="entry name" value="ARM repeat"/>
    <property type="match status" value="1"/>
</dbReference>
<comment type="caution">
    <text evidence="11">The sequence shown here is derived from an EMBL/GenBank/DDBJ whole genome shotgun (WGS) entry which is preliminary data.</text>
</comment>
<keyword evidence="2 7" id="KW-0489">Methyltransferase</keyword>
<dbReference type="PANTHER" id="PTHR10920:SF12">
    <property type="entry name" value="TRNA (CYTIDINE(32)_GUANOSINE(34)-2'-O)-METHYLTRANSFERASE-RELATED"/>
    <property type="match status" value="1"/>
</dbReference>
<feature type="domain" description="Ribosomal RNA methyltransferase FtsJ" evidence="9">
    <location>
        <begin position="872"/>
        <end position="1053"/>
    </location>
</feature>
<gene>
    <name evidence="11" type="primary">TRM7</name>
    <name evidence="11" type="ORF">HK105_205934</name>
</gene>
<protein>
    <recommendedName>
        <fullName evidence="7">Putative tRNA (cytidine(32)/guanosine(34)-2'-O)-methyltransferase</fullName>
        <ecNumber evidence="7">2.1.1.205</ecNumber>
    </recommendedName>
    <alternativeName>
        <fullName evidence="7">2'-O-ribose RNA methyltransferase TRM7 homolog</fullName>
    </alternativeName>
</protein>
<feature type="region of interest" description="Disordered" evidence="8">
    <location>
        <begin position="75"/>
        <end position="99"/>
    </location>
</feature>
<feature type="compositionally biased region" description="Low complexity" evidence="8">
    <location>
        <begin position="336"/>
        <end position="347"/>
    </location>
</feature>
<feature type="binding site" evidence="7">
    <location>
        <position position="945"/>
    </location>
    <ligand>
        <name>S-adenosyl-L-methionine</name>
        <dbReference type="ChEBI" id="CHEBI:59789"/>
    </ligand>
</feature>
<dbReference type="InterPro" id="IPR015507">
    <property type="entry name" value="rRNA-MeTfrase_E"/>
</dbReference>
<keyword evidence="3 7" id="KW-0808">Transferase</keyword>
<feature type="binding site" evidence="7">
    <location>
        <position position="970"/>
    </location>
    <ligand>
        <name>S-adenosyl-L-methionine</name>
        <dbReference type="ChEBI" id="CHEBI:59789"/>
    </ligand>
</feature>
<evidence type="ECO:0000256" key="7">
    <source>
        <dbReference type="HAMAP-Rule" id="MF_03162"/>
    </source>
</evidence>